<accession>A0A1M6R2D5</accession>
<sequence>MVKVTEKAMAEICQKISIDEKELEFLGGGREDSDGSVYTYNSSSGKMALKILAISEDQAN</sequence>
<dbReference type="Proteomes" id="UP000184310">
    <property type="component" value="Unassembled WGS sequence"/>
</dbReference>
<reference evidence="1 2" key="1">
    <citation type="submission" date="2016-11" db="EMBL/GenBank/DDBJ databases">
        <authorList>
            <person name="Jaros S."/>
            <person name="Januszkiewicz K."/>
            <person name="Wedrychowicz H."/>
        </authorList>
    </citation>
    <scope>NUCLEOTIDE SEQUENCE [LARGE SCALE GENOMIC DNA]</scope>
    <source>
        <strain evidence="1 2">DSM 21758</strain>
    </source>
</reference>
<dbReference type="OrthoDB" id="4030632at2"/>
<organism evidence="1 2">
    <name type="scientific">Clostridium cavendishii DSM 21758</name>
    <dbReference type="NCBI Taxonomy" id="1121302"/>
    <lineage>
        <taxon>Bacteria</taxon>
        <taxon>Bacillati</taxon>
        <taxon>Bacillota</taxon>
        <taxon>Clostridia</taxon>
        <taxon>Eubacteriales</taxon>
        <taxon>Clostridiaceae</taxon>
        <taxon>Clostridium</taxon>
    </lineage>
</organism>
<evidence type="ECO:0000313" key="2">
    <source>
        <dbReference type="Proteomes" id="UP000184310"/>
    </source>
</evidence>
<dbReference type="EMBL" id="FQZB01000015">
    <property type="protein sequence ID" value="SHK26550.1"/>
    <property type="molecule type" value="Genomic_DNA"/>
</dbReference>
<dbReference type="RefSeq" id="WP_072990971.1">
    <property type="nucleotide sequence ID" value="NZ_FQZB01000015.1"/>
</dbReference>
<gene>
    <name evidence="1" type="ORF">SAMN02745163_03524</name>
</gene>
<dbReference type="AlphaFoldDB" id="A0A1M6R2D5"/>
<evidence type="ECO:0000313" key="1">
    <source>
        <dbReference type="EMBL" id="SHK26550.1"/>
    </source>
</evidence>
<protein>
    <submittedName>
        <fullName evidence="1">Uncharacterized protein</fullName>
    </submittedName>
</protein>
<dbReference type="STRING" id="1121302.SAMN02745163_03524"/>
<name>A0A1M6R2D5_9CLOT</name>
<keyword evidence="2" id="KW-1185">Reference proteome</keyword>
<proteinExistence type="predicted"/>